<proteinExistence type="inferred from homology"/>
<keyword evidence="3 7" id="KW-0812">Transmembrane</keyword>
<name>A0A7L1GIH7_9PICI</name>
<organism evidence="8 9">
    <name type="scientific">Indicator maculatus</name>
    <name type="common">spotted honeyguide</name>
    <dbReference type="NCBI Taxonomy" id="545262"/>
    <lineage>
        <taxon>Eukaryota</taxon>
        <taxon>Metazoa</taxon>
        <taxon>Chordata</taxon>
        <taxon>Craniata</taxon>
        <taxon>Vertebrata</taxon>
        <taxon>Euteleostomi</taxon>
        <taxon>Archelosauria</taxon>
        <taxon>Archosauria</taxon>
        <taxon>Dinosauria</taxon>
        <taxon>Saurischia</taxon>
        <taxon>Theropoda</taxon>
        <taxon>Coelurosauria</taxon>
        <taxon>Aves</taxon>
        <taxon>Neognathae</taxon>
        <taxon>Neoaves</taxon>
        <taxon>Telluraves</taxon>
        <taxon>Coraciimorphae</taxon>
        <taxon>Piciformes</taxon>
        <taxon>Indicatoridae</taxon>
        <taxon>Indicator</taxon>
    </lineage>
</organism>
<dbReference type="Pfam" id="PF07690">
    <property type="entry name" value="MFS_1"/>
    <property type="match status" value="1"/>
</dbReference>
<gene>
    <name evidence="8" type="primary">Slc45a2</name>
    <name evidence="8" type="ORF">INDMAC_R01255</name>
</gene>
<dbReference type="InterPro" id="IPR036259">
    <property type="entry name" value="MFS_trans_sf"/>
</dbReference>
<feature type="transmembrane region" description="Helical" evidence="7">
    <location>
        <begin position="30"/>
        <end position="50"/>
    </location>
</feature>
<accession>A0A7L1GIH7</accession>
<sequence length="341" mass="37702">GFGGALGYLTGAMDWGQTVLVYSLASEFQVIFFFAALVFLICLTIHLYSIPEVPLRYENKETKFLLEVPESYKYSSIEEEIKNGYLKSTCTEIKAAAKPGKCTVTSRMEDQRRVTLKSLLKTLLSMPSHYRYLCVSHLFGWMAFLANMLFFTDFMGQVVYKGSPYAPHNSTLYLTYKTGVEMGCWGLCINAISSSVYSYIQKILLPYIGLKGLYFVGYLLFGLGTGLIGLFPNVYSTLALCSLFGVMSSTLYTVPFHLIAEYHKEEESLKLQDEEQAGEHRRGKGIDCAALTCMVQLAQIILGVGLGLLVSVAGSAVTVISASTVALIGCCFVAFCVRYVE</sequence>
<dbReference type="SUPFAM" id="SSF103473">
    <property type="entry name" value="MFS general substrate transporter"/>
    <property type="match status" value="1"/>
</dbReference>
<dbReference type="Proteomes" id="UP000557230">
    <property type="component" value="Unassembled WGS sequence"/>
</dbReference>
<feature type="transmembrane region" description="Helical" evidence="7">
    <location>
        <begin position="180"/>
        <end position="200"/>
    </location>
</feature>
<dbReference type="FunFam" id="1.20.1250.20:FF:000493">
    <property type="entry name" value="proton-associated sugar transporter A"/>
    <property type="match status" value="1"/>
</dbReference>
<evidence type="ECO:0000256" key="1">
    <source>
        <dbReference type="ARBA" id="ARBA00004141"/>
    </source>
</evidence>
<evidence type="ECO:0000256" key="2">
    <source>
        <dbReference type="ARBA" id="ARBA00022448"/>
    </source>
</evidence>
<feature type="non-terminal residue" evidence="8">
    <location>
        <position position="341"/>
    </location>
</feature>
<feature type="transmembrane region" description="Helical" evidence="7">
    <location>
        <begin position="138"/>
        <end position="160"/>
    </location>
</feature>
<dbReference type="PANTHER" id="PTHR19432:SF34">
    <property type="entry name" value="MEMBRANE-ASSOCIATED TRANSPORTER PROTEIN"/>
    <property type="match status" value="1"/>
</dbReference>
<keyword evidence="2" id="KW-0813">Transport</keyword>
<feature type="transmembrane region" description="Helical" evidence="7">
    <location>
        <begin position="288"/>
        <end position="310"/>
    </location>
</feature>
<evidence type="ECO:0000256" key="7">
    <source>
        <dbReference type="SAM" id="Phobius"/>
    </source>
</evidence>
<feature type="transmembrane region" description="Helical" evidence="7">
    <location>
        <begin position="212"/>
        <end position="231"/>
    </location>
</feature>
<evidence type="ECO:0000313" key="9">
    <source>
        <dbReference type="Proteomes" id="UP000557230"/>
    </source>
</evidence>
<evidence type="ECO:0000313" key="8">
    <source>
        <dbReference type="EMBL" id="NXN13722.1"/>
    </source>
</evidence>
<reference evidence="8 9" key="1">
    <citation type="submission" date="2019-09" db="EMBL/GenBank/DDBJ databases">
        <title>Bird 10,000 Genomes (B10K) Project - Family phase.</title>
        <authorList>
            <person name="Zhang G."/>
        </authorList>
    </citation>
    <scope>NUCLEOTIDE SEQUENCE [LARGE SCALE GENOMIC DNA]</scope>
    <source>
        <strain evidence="8">B10K-DU-001-78</strain>
        <tissue evidence="8">Muscle</tissue>
    </source>
</reference>
<dbReference type="Gene3D" id="1.20.1250.20">
    <property type="entry name" value="MFS general substrate transporter like domains"/>
    <property type="match status" value="1"/>
</dbReference>
<dbReference type="EMBL" id="VXBD01008513">
    <property type="protein sequence ID" value="NXN13722.1"/>
    <property type="molecule type" value="Genomic_DNA"/>
</dbReference>
<feature type="transmembrane region" description="Helical" evidence="7">
    <location>
        <begin position="237"/>
        <end position="260"/>
    </location>
</feature>
<dbReference type="PANTHER" id="PTHR19432">
    <property type="entry name" value="SUGAR TRANSPORTER"/>
    <property type="match status" value="1"/>
</dbReference>
<feature type="transmembrane region" description="Helical" evidence="7">
    <location>
        <begin position="316"/>
        <end position="340"/>
    </location>
</feature>
<feature type="non-terminal residue" evidence="8">
    <location>
        <position position="1"/>
    </location>
</feature>
<dbReference type="GO" id="GO:0008506">
    <property type="term" value="F:sucrose:proton symporter activity"/>
    <property type="evidence" value="ECO:0007669"/>
    <property type="project" value="TreeGrafter"/>
</dbReference>
<dbReference type="AlphaFoldDB" id="A0A7L1GIH7"/>
<keyword evidence="5 7" id="KW-0472">Membrane</keyword>
<comment type="subcellular location">
    <subcellularLocation>
        <location evidence="1">Membrane</location>
        <topology evidence="1">Multi-pass membrane protein</topology>
    </subcellularLocation>
</comment>
<evidence type="ECO:0000256" key="5">
    <source>
        <dbReference type="ARBA" id="ARBA00023136"/>
    </source>
</evidence>
<keyword evidence="4 7" id="KW-1133">Transmembrane helix</keyword>
<protein>
    <submittedName>
        <fullName evidence="8">S45A2 protein</fullName>
    </submittedName>
</protein>
<evidence type="ECO:0000256" key="4">
    <source>
        <dbReference type="ARBA" id="ARBA00022989"/>
    </source>
</evidence>
<evidence type="ECO:0000256" key="3">
    <source>
        <dbReference type="ARBA" id="ARBA00022692"/>
    </source>
</evidence>
<comment type="caution">
    <text evidence="8">The sequence shown here is derived from an EMBL/GenBank/DDBJ whole genome shotgun (WGS) entry which is preliminary data.</text>
</comment>
<dbReference type="OrthoDB" id="28755at2759"/>
<evidence type="ECO:0000256" key="6">
    <source>
        <dbReference type="ARBA" id="ARBA00038193"/>
    </source>
</evidence>
<keyword evidence="9" id="KW-1185">Reference proteome</keyword>
<dbReference type="GO" id="GO:0016020">
    <property type="term" value="C:membrane"/>
    <property type="evidence" value="ECO:0007669"/>
    <property type="project" value="UniProtKB-SubCell"/>
</dbReference>
<dbReference type="InterPro" id="IPR011701">
    <property type="entry name" value="MFS"/>
</dbReference>
<comment type="similarity">
    <text evidence="6">Belongs to the glycoside-pentoside-hexuronide (GPH) cation symporter transporter (TC 2.A.2) family.</text>
</comment>